<feature type="domain" description="G-patch" evidence="2">
    <location>
        <begin position="1"/>
        <end position="52"/>
    </location>
</feature>
<evidence type="ECO:0000259" key="2">
    <source>
        <dbReference type="PROSITE" id="PS50174"/>
    </source>
</evidence>
<feature type="compositionally biased region" description="Basic and acidic residues" evidence="1">
    <location>
        <begin position="66"/>
        <end position="91"/>
    </location>
</feature>
<proteinExistence type="predicted"/>
<feature type="region of interest" description="Disordered" evidence="1">
    <location>
        <begin position="188"/>
        <end position="243"/>
    </location>
</feature>
<dbReference type="PROSITE" id="PS50174">
    <property type="entry name" value="G_PATCH"/>
    <property type="match status" value="1"/>
</dbReference>
<feature type="compositionally biased region" description="Polar residues" evidence="1">
    <location>
        <begin position="138"/>
        <end position="153"/>
    </location>
</feature>
<organism evidence="3 4">
    <name type="scientific">Phytophthora nicotianae CJ01A1</name>
    <dbReference type="NCBI Taxonomy" id="1317063"/>
    <lineage>
        <taxon>Eukaryota</taxon>
        <taxon>Sar</taxon>
        <taxon>Stramenopiles</taxon>
        <taxon>Oomycota</taxon>
        <taxon>Peronosporomycetes</taxon>
        <taxon>Peronosporales</taxon>
        <taxon>Peronosporaceae</taxon>
        <taxon>Phytophthora</taxon>
    </lineage>
</organism>
<evidence type="ECO:0000313" key="4">
    <source>
        <dbReference type="Proteomes" id="UP000018958"/>
    </source>
</evidence>
<sequence>MSSHGWSGEGLGEEAEEGLSGWAPPLETETPPPAEIRKDEDEEHAGRSVEGDVGGRTPTGGGSIEGSERGTPRRTEPRVEGREARRDEGTLRSEPLSPRARRMAESVLDTPRGREMFNQFLARLARQPAPSEEPAPARTTTGETAEAVTSTPRARQGDAFFFDASRPSLPLVGETQGEVPTVTSAGAALNARGTTRHTPPRVAERRDVARTPYSEGGTPRRQGGTSARAAETPTRRAETPTSDSALQEMLVDTFSRALQRLSASAGTPTRTPRQAGARSVSHPVPASSGNAFVGQTRPASTPMLEYQGSMAPRVALPAPASTPAGMPMAAIPSYDGVTIQEPSTSRNGGGEGAARLGALYPPSQRPITPTAGWSSGGTLPAWSAAPATQAPTSVGGLGLGRSFSGQGGGYPTHSAYPQEPMVSRTLDHDGDYAARGIGTQLRRNEPIVGIPTVLRNAVKVIVPFYSDTATSERAAAFWRSFEKCTHGMDDQMRLTAFEQCLKGNIGQEWWYNSRIESFEALRVRFHNRFICQTPAQLWGRLKAAKRNRGESAEEWGDRISTICEALNYHEP</sequence>
<accession>W2X0H9</accession>
<reference evidence="3 4" key="1">
    <citation type="submission" date="2013-11" db="EMBL/GenBank/DDBJ databases">
        <title>The Genome Sequence of Phytophthora parasitica CJ01A1.</title>
        <authorList>
            <consortium name="The Broad Institute Genomics Platform"/>
            <person name="Russ C."/>
            <person name="Tyler B."/>
            <person name="Panabieres F."/>
            <person name="Shan W."/>
            <person name="Tripathy S."/>
            <person name="Grunwald N."/>
            <person name="Machado M."/>
            <person name="Johnson C.S."/>
            <person name="Walker B."/>
            <person name="Young S.K."/>
            <person name="Zeng Q."/>
            <person name="Gargeya S."/>
            <person name="Fitzgerald M."/>
            <person name="Haas B."/>
            <person name="Abouelleil A."/>
            <person name="Allen A.W."/>
            <person name="Alvarado L."/>
            <person name="Arachchi H.M."/>
            <person name="Berlin A.M."/>
            <person name="Chapman S.B."/>
            <person name="Gainer-Dewar J."/>
            <person name="Goldberg J."/>
            <person name="Griggs A."/>
            <person name="Gujja S."/>
            <person name="Hansen M."/>
            <person name="Howarth C."/>
            <person name="Imamovic A."/>
            <person name="Ireland A."/>
            <person name="Larimer J."/>
            <person name="McCowan C."/>
            <person name="Murphy C."/>
            <person name="Pearson M."/>
            <person name="Poon T.W."/>
            <person name="Priest M."/>
            <person name="Roberts A."/>
            <person name="Saif S."/>
            <person name="Shea T."/>
            <person name="Sisk P."/>
            <person name="Sykes S."/>
            <person name="Wortman J."/>
            <person name="Nusbaum C."/>
            <person name="Birren B."/>
        </authorList>
    </citation>
    <scope>NUCLEOTIDE SEQUENCE [LARGE SCALE GENOMIC DNA]</scope>
    <source>
        <strain evidence="3 4">CJ01A1</strain>
    </source>
</reference>
<dbReference type="GO" id="GO:0003676">
    <property type="term" value="F:nucleic acid binding"/>
    <property type="evidence" value="ECO:0007669"/>
    <property type="project" value="InterPro"/>
</dbReference>
<feature type="compositionally biased region" description="Low complexity" evidence="1">
    <location>
        <begin position="18"/>
        <end position="29"/>
    </location>
</feature>
<feature type="compositionally biased region" description="Gly residues" evidence="1">
    <location>
        <begin position="52"/>
        <end position="64"/>
    </location>
</feature>
<evidence type="ECO:0000256" key="1">
    <source>
        <dbReference type="SAM" id="MobiDB-lite"/>
    </source>
</evidence>
<dbReference type="InterPro" id="IPR000467">
    <property type="entry name" value="G_patch_dom"/>
</dbReference>
<feature type="compositionally biased region" description="Basic and acidic residues" evidence="1">
    <location>
        <begin position="35"/>
        <end position="50"/>
    </location>
</feature>
<dbReference type="OrthoDB" id="10327318at2759"/>
<dbReference type="Proteomes" id="UP000018958">
    <property type="component" value="Unassembled WGS sequence"/>
</dbReference>
<dbReference type="EMBL" id="ANIX01001913">
    <property type="protein sequence ID" value="ETP15928.1"/>
    <property type="molecule type" value="Genomic_DNA"/>
</dbReference>
<dbReference type="AlphaFoldDB" id="W2X0H9"/>
<name>W2X0H9_PHYNI</name>
<comment type="caution">
    <text evidence="3">The sequence shown here is derived from an EMBL/GenBank/DDBJ whole genome shotgun (WGS) entry which is preliminary data.</text>
</comment>
<protein>
    <recommendedName>
        <fullName evidence="2">G-patch domain-containing protein</fullName>
    </recommendedName>
</protein>
<feature type="non-terminal residue" evidence="3">
    <location>
        <position position="571"/>
    </location>
</feature>
<gene>
    <name evidence="3" type="ORF">F441_09420</name>
</gene>
<feature type="region of interest" description="Disordered" evidence="1">
    <location>
        <begin position="1"/>
        <end position="160"/>
    </location>
</feature>
<evidence type="ECO:0000313" key="3">
    <source>
        <dbReference type="EMBL" id="ETP15928.1"/>
    </source>
</evidence>
<feature type="region of interest" description="Disordered" evidence="1">
    <location>
        <begin position="263"/>
        <end position="296"/>
    </location>
</feature>
<feature type="compositionally biased region" description="Polar residues" evidence="1">
    <location>
        <begin position="263"/>
        <end position="272"/>
    </location>
</feature>